<comment type="caution">
    <text evidence="5">The sequence shown here is derived from an EMBL/GenBank/DDBJ whole genome shotgun (WGS) entry which is preliminary data.</text>
</comment>
<reference evidence="5 6" key="1">
    <citation type="submission" date="2017-11" db="EMBL/GenBank/DDBJ databases">
        <title>Draft genome of actinobacteria isolated from guarana (Paullinia cupana (Mart.) Ducke.</title>
        <authorList>
            <person name="Siqueira K.A."/>
            <person name="Liotti R.G."/>
            <person name="Mendes T.A.O."/>
            <person name="Soares M.A."/>
        </authorList>
    </citation>
    <scope>NUCLEOTIDE SEQUENCE [LARGE SCALE GENOMIC DNA]</scope>
    <source>
        <strain evidence="5 6">193</strain>
    </source>
</reference>
<dbReference type="InterPro" id="IPR002125">
    <property type="entry name" value="CMP_dCMP_dom"/>
</dbReference>
<feature type="region of interest" description="Disordered" evidence="3">
    <location>
        <begin position="1"/>
        <end position="59"/>
    </location>
</feature>
<evidence type="ECO:0000313" key="5">
    <source>
        <dbReference type="EMBL" id="RMB80590.1"/>
    </source>
</evidence>
<dbReference type="PROSITE" id="PS51747">
    <property type="entry name" value="CYT_DCMP_DEAMINASES_2"/>
    <property type="match status" value="1"/>
</dbReference>
<dbReference type="PROSITE" id="PS00903">
    <property type="entry name" value="CYT_DCMP_DEAMINASES_1"/>
    <property type="match status" value="1"/>
</dbReference>
<evidence type="ECO:0000256" key="2">
    <source>
        <dbReference type="ARBA" id="ARBA00022833"/>
    </source>
</evidence>
<keyword evidence="6" id="KW-1185">Reference proteome</keyword>
<keyword evidence="2" id="KW-0862">Zinc</keyword>
<dbReference type="AlphaFoldDB" id="A0A3M0HX12"/>
<evidence type="ECO:0000256" key="1">
    <source>
        <dbReference type="ARBA" id="ARBA00022723"/>
    </source>
</evidence>
<dbReference type="EMBL" id="PENI01000040">
    <property type="protein sequence ID" value="RMB80590.1"/>
    <property type="molecule type" value="Genomic_DNA"/>
</dbReference>
<feature type="domain" description="CMP/dCMP-type deaminase" evidence="4">
    <location>
        <begin position="62"/>
        <end position="187"/>
    </location>
</feature>
<name>A0A3M0HX12_9ACTN</name>
<evidence type="ECO:0000259" key="4">
    <source>
        <dbReference type="PROSITE" id="PS51747"/>
    </source>
</evidence>
<dbReference type="OrthoDB" id="4234662at2"/>
<evidence type="ECO:0000256" key="3">
    <source>
        <dbReference type="SAM" id="MobiDB-lite"/>
    </source>
</evidence>
<proteinExistence type="predicted"/>
<sequence>MRIGRGHGAPRRLRHMCRSLPGDRRTERPLTSLSGSARRAPLVQGSPSPPPEPYAGRPQTARNSMNLIRLAIRQAIRSQCRHRVGAVLAAGSRVVVASSNKYRNSPLIDHRNSTFHAEDAALRRARGAPVSIVFVARVNAACVPMLARPCARCVDKLSQAGVLRAYYTAGPNTVEVLEIPPIRSRANSA</sequence>
<dbReference type="Pfam" id="PF00383">
    <property type="entry name" value="dCMP_cyt_deam_1"/>
    <property type="match status" value="1"/>
</dbReference>
<dbReference type="GO" id="GO:0008270">
    <property type="term" value="F:zinc ion binding"/>
    <property type="evidence" value="ECO:0007669"/>
    <property type="project" value="InterPro"/>
</dbReference>
<keyword evidence="1" id="KW-0479">Metal-binding</keyword>
<dbReference type="InterPro" id="IPR016193">
    <property type="entry name" value="Cytidine_deaminase-like"/>
</dbReference>
<gene>
    <name evidence="5" type="ORF">CTZ28_39320</name>
</gene>
<dbReference type="Proteomes" id="UP000270471">
    <property type="component" value="Unassembled WGS sequence"/>
</dbReference>
<protein>
    <recommendedName>
        <fullName evidence="4">CMP/dCMP-type deaminase domain-containing protein</fullName>
    </recommendedName>
</protein>
<dbReference type="GO" id="GO:0016787">
    <property type="term" value="F:hydrolase activity"/>
    <property type="evidence" value="ECO:0007669"/>
    <property type="project" value="InterPro"/>
</dbReference>
<dbReference type="SUPFAM" id="SSF53927">
    <property type="entry name" value="Cytidine deaminase-like"/>
    <property type="match status" value="1"/>
</dbReference>
<evidence type="ECO:0000313" key="6">
    <source>
        <dbReference type="Proteomes" id="UP000270471"/>
    </source>
</evidence>
<feature type="compositionally biased region" description="Basic residues" evidence="3">
    <location>
        <begin position="1"/>
        <end position="17"/>
    </location>
</feature>
<organism evidence="5 6">
    <name type="scientific">Streptomyces shenzhenensis</name>
    <dbReference type="NCBI Taxonomy" id="943815"/>
    <lineage>
        <taxon>Bacteria</taxon>
        <taxon>Bacillati</taxon>
        <taxon>Actinomycetota</taxon>
        <taxon>Actinomycetes</taxon>
        <taxon>Kitasatosporales</taxon>
        <taxon>Streptomycetaceae</taxon>
        <taxon>Streptomyces</taxon>
    </lineage>
</organism>
<dbReference type="InterPro" id="IPR016192">
    <property type="entry name" value="APOBEC/CMP_deaminase_Zn-bd"/>
</dbReference>
<dbReference type="Gene3D" id="3.40.140.10">
    <property type="entry name" value="Cytidine Deaminase, domain 2"/>
    <property type="match status" value="1"/>
</dbReference>
<accession>A0A3M0HX12</accession>